<protein>
    <submittedName>
        <fullName evidence="1">Uncharacterized protein</fullName>
    </submittedName>
</protein>
<organism evidence="1">
    <name type="scientific">human gut metagenome</name>
    <dbReference type="NCBI Taxonomy" id="408170"/>
    <lineage>
        <taxon>unclassified sequences</taxon>
        <taxon>metagenomes</taxon>
        <taxon>organismal metagenomes</taxon>
    </lineage>
</organism>
<reference evidence="1" key="1">
    <citation type="submission" date="2013-12" db="EMBL/GenBank/DDBJ databases">
        <title>A Varibaculum cambriense genome reconstructed from a premature infant gut community with otherwise low bacterial novelty that shifts toward anaerobic metabolism during the third week of life.</title>
        <authorList>
            <person name="Brown C.T."/>
            <person name="Sharon I."/>
            <person name="Thomas B.C."/>
            <person name="Castelle C.J."/>
            <person name="Morowitz M.J."/>
            <person name="Banfield J.F."/>
        </authorList>
    </citation>
    <scope>NUCLEOTIDE SEQUENCE</scope>
</reference>
<dbReference type="AlphaFoldDB" id="W1WDD4"/>
<sequence length="66" mass="7279">LFPKDLHQVGTMISSVHASQWNIATLRAVALLKAVLWRDACRENTLEVVEIGATRSVASVPAVYQF</sequence>
<evidence type="ECO:0000313" key="1">
    <source>
        <dbReference type="EMBL" id="ETJ16158.1"/>
    </source>
</evidence>
<name>W1WDD4_9ZZZZ</name>
<comment type="caution">
    <text evidence="1">The sequence shown here is derived from an EMBL/GenBank/DDBJ whole genome shotgun (WGS) entry which is preliminary data.</text>
</comment>
<feature type="non-terminal residue" evidence="1">
    <location>
        <position position="66"/>
    </location>
</feature>
<gene>
    <name evidence="1" type="ORF">Q604_UNBc4C00105G0001</name>
</gene>
<feature type="non-terminal residue" evidence="1">
    <location>
        <position position="1"/>
    </location>
</feature>
<proteinExistence type="predicted"/>
<accession>W1WDD4</accession>
<dbReference type="EMBL" id="AZMM01018886">
    <property type="protein sequence ID" value="ETJ16158.1"/>
    <property type="molecule type" value="Genomic_DNA"/>
</dbReference>